<dbReference type="PROSITE" id="PS51186">
    <property type="entry name" value="GNAT"/>
    <property type="match status" value="1"/>
</dbReference>
<evidence type="ECO:0000313" key="3">
    <source>
        <dbReference type="EMBL" id="MBB3174885.1"/>
    </source>
</evidence>
<accession>A0A839V1Y1</accession>
<dbReference type="PANTHER" id="PTHR13947:SF37">
    <property type="entry name" value="LD18367P"/>
    <property type="match status" value="1"/>
</dbReference>
<dbReference type="PANTHER" id="PTHR13947">
    <property type="entry name" value="GNAT FAMILY N-ACETYLTRANSFERASE"/>
    <property type="match status" value="1"/>
</dbReference>
<dbReference type="InterPro" id="IPR050769">
    <property type="entry name" value="NAT_camello-type"/>
</dbReference>
<dbReference type="EMBL" id="JACHXV010000012">
    <property type="protein sequence ID" value="MBB3174885.1"/>
    <property type="molecule type" value="Genomic_DNA"/>
</dbReference>
<dbReference type="GO" id="GO:0005840">
    <property type="term" value="C:ribosome"/>
    <property type="evidence" value="ECO:0007669"/>
    <property type="project" value="UniProtKB-KW"/>
</dbReference>
<dbReference type="Pfam" id="PF00583">
    <property type="entry name" value="Acetyltransf_1"/>
    <property type="match status" value="1"/>
</dbReference>
<evidence type="ECO:0000313" key="6">
    <source>
        <dbReference type="Proteomes" id="UP000565205"/>
    </source>
</evidence>
<gene>
    <name evidence="3" type="ORF">FHR90_002732</name>
    <name evidence="4" type="ORF">HUK83_10100</name>
</gene>
<reference evidence="3 5" key="2">
    <citation type="submission" date="2020-08" db="EMBL/GenBank/DDBJ databases">
        <title>Genomic Encyclopedia of Type Strains, Phase III (KMG-III): the genomes of soil and plant-associated and newly described type strains.</title>
        <authorList>
            <person name="Whitman W."/>
        </authorList>
    </citation>
    <scope>NUCLEOTIDE SEQUENCE [LARGE SCALE GENOMIC DNA]</scope>
    <source>
        <strain evidence="3 5">CECT 8088</strain>
    </source>
</reference>
<organism evidence="3 5">
    <name type="scientific">Endobacter medicaginis</name>
    <dbReference type="NCBI Taxonomy" id="1181271"/>
    <lineage>
        <taxon>Bacteria</taxon>
        <taxon>Pseudomonadati</taxon>
        <taxon>Pseudomonadota</taxon>
        <taxon>Alphaproteobacteria</taxon>
        <taxon>Acetobacterales</taxon>
        <taxon>Acetobacteraceae</taxon>
        <taxon>Endobacter</taxon>
    </lineage>
</organism>
<keyword evidence="3" id="KW-0689">Ribosomal protein</keyword>
<dbReference type="EMBL" id="JABXXQ010000197">
    <property type="protein sequence ID" value="NVN30679.1"/>
    <property type="molecule type" value="Genomic_DNA"/>
</dbReference>
<name>A0A839V1Y1_9PROT</name>
<evidence type="ECO:0000256" key="1">
    <source>
        <dbReference type="ARBA" id="ARBA00022679"/>
    </source>
</evidence>
<evidence type="ECO:0000313" key="5">
    <source>
        <dbReference type="Proteomes" id="UP000557688"/>
    </source>
</evidence>
<evidence type="ECO:0000259" key="2">
    <source>
        <dbReference type="PROSITE" id="PS51186"/>
    </source>
</evidence>
<evidence type="ECO:0000313" key="4">
    <source>
        <dbReference type="EMBL" id="NVN30679.1"/>
    </source>
</evidence>
<dbReference type="Gene3D" id="3.40.630.30">
    <property type="match status" value="1"/>
</dbReference>
<keyword evidence="1 4" id="KW-0808">Transferase</keyword>
<keyword evidence="5" id="KW-1185">Reference proteome</keyword>
<keyword evidence="3" id="KW-0687">Ribonucleoprotein</keyword>
<dbReference type="CDD" id="cd04301">
    <property type="entry name" value="NAT_SF"/>
    <property type="match status" value="1"/>
</dbReference>
<proteinExistence type="predicted"/>
<dbReference type="InterPro" id="IPR000182">
    <property type="entry name" value="GNAT_dom"/>
</dbReference>
<protein>
    <submittedName>
        <fullName evidence="4">GNAT family N-acetyltransferase</fullName>
    </submittedName>
    <submittedName>
        <fullName evidence="3">Ribosomal protein S18 acetylase RimI-like enzyme</fullName>
    </submittedName>
</protein>
<sequence length="182" mass="20093">MQAQTLSGAQLSVERATSLSDDALAELCEATHAAILDGGGFGWLSPPGKQVLERYFRGLMMVPERSLFIARLDGVIVGSAQLARPPRNNEAQAMAATLNHSYIAPYARGVGLARMLLQHVEDSARAMGYQILNLDVPETQRAAIALYEGFGYERWGTHPCYARAEGRIVRGFFYYKRLRAED</sequence>
<dbReference type="Proteomes" id="UP000557688">
    <property type="component" value="Unassembled WGS sequence"/>
</dbReference>
<reference evidence="4 6" key="1">
    <citation type="submission" date="2020-06" db="EMBL/GenBank/DDBJ databases">
        <title>Description of novel acetic acid bacteria.</title>
        <authorList>
            <person name="Sombolestani A."/>
        </authorList>
    </citation>
    <scope>NUCLEOTIDE SEQUENCE [LARGE SCALE GENOMIC DNA]</scope>
    <source>
        <strain evidence="4 6">LMG 26838</strain>
    </source>
</reference>
<feature type="domain" description="N-acetyltransferase" evidence="2">
    <location>
        <begin position="11"/>
        <end position="179"/>
    </location>
</feature>
<dbReference type="Proteomes" id="UP000565205">
    <property type="component" value="Unassembled WGS sequence"/>
</dbReference>
<comment type="caution">
    <text evidence="3">The sequence shown here is derived from an EMBL/GenBank/DDBJ whole genome shotgun (WGS) entry which is preliminary data.</text>
</comment>
<dbReference type="InterPro" id="IPR016181">
    <property type="entry name" value="Acyl_CoA_acyltransferase"/>
</dbReference>
<dbReference type="GO" id="GO:0008080">
    <property type="term" value="F:N-acetyltransferase activity"/>
    <property type="evidence" value="ECO:0007669"/>
    <property type="project" value="InterPro"/>
</dbReference>
<dbReference type="SUPFAM" id="SSF55729">
    <property type="entry name" value="Acyl-CoA N-acyltransferases (Nat)"/>
    <property type="match status" value="1"/>
</dbReference>
<dbReference type="AlphaFoldDB" id="A0A839V1Y1"/>